<name>B4ILR5_DROSE</name>
<reference evidence="3 4" key="1">
    <citation type="journal article" date="2007" name="Nature">
        <title>Evolution of genes and genomes on the Drosophila phylogeny.</title>
        <authorList>
            <consortium name="Drosophila 12 Genomes Consortium"/>
            <person name="Clark A.G."/>
            <person name="Eisen M.B."/>
            <person name="Smith D.R."/>
            <person name="Bergman C.M."/>
            <person name="Oliver B."/>
            <person name="Markow T.A."/>
            <person name="Kaufman T.C."/>
            <person name="Kellis M."/>
            <person name="Gelbart W."/>
            <person name="Iyer V.N."/>
            <person name="Pollard D.A."/>
            <person name="Sackton T.B."/>
            <person name="Larracuente A.M."/>
            <person name="Singh N.D."/>
            <person name="Abad J.P."/>
            <person name="Abt D.N."/>
            <person name="Adryan B."/>
            <person name="Aguade M."/>
            <person name="Akashi H."/>
            <person name="Anderson W.W."/>
            <person name="Aquadro C.F."/>
            <person name="Ardell D.H."/>
            <person name="Arguello R."/>
            <person name="Artieri C.G."/>
            <person name="Barbash D.A."/>
            <person name="Barker D."/>
            <person name="Barsanti P."/>
            <person name="Batterham P."/>
            <person name="Batzoglou S."/>
            <person name="Begun D."/>
            <person name="Bhutkar A."/>
            <person name="Blanco E."/>
            <person name="Bosak S.A."/>
            <person name="Bradley R.K."/>
            <person name="Brand A.D."/>
            <person name="Brent M.R."/>
            <person name="Brooks A.N."/>
            <person name="Brown R.H."/>
            <person name="Butlin R.K."/>
            <person name="Caggese C."/>
            <person name="Calvi B.R."/>
            <person name="Bernardo de Carvalho A."/>
            <person name="Caspi A."/>
            <person name="Castrezana S."/>
            <person name="Celniker S.E."/>
            <person name="Chang J.L."/>
            <person name="Chapple C."/>
            <person name="Chatterji S."/>
            <person name="Chinwalla A."/>
            <person name="Civetta A."/>
            <person name="Clifton S.W."/>
            <person name="Comeron J.M."/>
            <person name="Costello J.C."/>
            <person name="Coyne J.A."/>
            <person name="Daub J."/>
            <person name="David R.G."/>
            <person name="Delcher A.L."/>
            <person name="Delehaunty K."/>
            <person name="Do C.B."/>
            <person name="Ebling H."/>
            <person name="Edwards K."/>
            <person name="Eickbush T."/>
            <person name="Evans J.D."/>
            <person name="Filipski A."/>
            <person name="Findeiss S."/>
            <person name="Freyhult E."/>
            <person name="Fulton L."/>
            <person name="Fulton R."/>
            <person name="Garcia A.C."/>
            <person name="Gardiner A."/>
            <person name="Garfield D.A."/>
            <person name="Garvin B.E."/>
            <person name="Gibson G."/>
            <person name="Gilbert D."/>
            <person name="Gnerre S."/>
            <person name="Godfrey J."/>
            <person name="Good R."/>
            <person name="Gotea V."/>
            <person name="Gravely B."/>
            <person name="Greenberg A.J."/>
            <person name="Griffiths-Jones S."/>
            <person name="Gross S."/>
            <person name="Guigo R."/>
            <person name="Gustafson E.A."/>
            <person name="Haerty W."/>
            <person name="Hahn M.W."/>
            <person name="Halligan D.L."/>
            <person name="Halpern A.L."/>
            <person name="Halter G.M."/>
            <person name="Han M.V."/>
            <person name="Heger A."/>
            <person name="Hillier L."/>
            <person name="Hinrichs A.S."/>
            <person name="Holmes I."/>
            <person name="Hoskins R.A."/>
            <person name="Hubisz M.J."/>
            <person name="Hultmark D."/>
            <person name="Huntley M.A."/>
            <person name="Jaffe D.B."/>
            <person name="Jagadeeshan S."/>
            <person name="Jeck W.R."/>
            <person name="Johnson J."/>
            <person name="Jones C.D."/>
            <person name="Jordan W.C."/>
            <person name="Karpen G.H."/>
            <person name="Kataoka E."/>
            <person name="Keightley P.D."/>
            <person name="Kheradpour P."/>
            <person name="Kirkness E.F."/>
            <person name="Koerich L.B."/>
            <person name="Kristiansen K."/>
            <person name="Kudrna D."/>
            <person name="Kulathinal R.J."/>
            <person name="Kumar S."/>
            <person name="Kwok R."/>
            <person name="Lander E."/>
            <person name="Langley C.H."/>
            <person name="Lapoint R."/>
            <person name="Lazzaro B.P."/>
            <person name="Lee S.J."/>
            <person name="Levesque L."/>
            <person name="Li R."/>
            <person name="Lin C.F."/>
            <person name="Lin M.F."/>
            <person name="Lindblad-Toh K."/>
            <person name="Llopart A."/>
            <person name="Long M."/>
            <person name="Low L."/>
            <person name="Lozovsky E."/>
            <person name="Lu J."/>
            <person name="Luo M."/>
            <person name="Machado C.A."/>
            <person name="Makalowski W."/>
            <person name="Marzo M."/>
            <person name="Matsuda M."/>
            <person name="Matzkin L."/>
            <person name="McAllister B."/>
            <person name="McBride C.S."/>
            <person name="McKernan B."/>
            <person name="McKernan K."/>
            <person name="Mendez-Lago M."/>
            <person name="Minx P."/>
            <person name="Mollenhauer M.U."/>
            <person name="Montooth K."/>
            <person name="Mount S.M."/>
            <person name="Mu X."/>
            <person name="Myers E."/>
            <person name="Negre B."/>
            <person name="Newfeld S."/>
            <person name="Nielsen R."/>
            <person name="Noor M.A."/>
            <person name="O'Grady P."/>
            <person name="Pachter L."/>
            <person name="Papaceit M."/>
            <person name="Parisi M.J."/>
            <person name="Parisi M."/>
            <person name="Parts L."/>
            <person name="Pedersen J.S."/>
            <person name="Pesole G."/>
            <person name="Phillippy A.M."/>
            <person name="Ponting C.P."/>
            <person name="Pop M."/>
            <person name="Porcelli D."/>
            <person name="Powell J.R."/>
            <person name="Prohaska S."/>
            <person name="Pruitt K."/>
            <person name="Puig M."/>
            <person name="Quesneville H."/>
            <person name="Ram K.R."/>
            <person name="Rand D."/>
            <person name="Rasmussen M.D."/>
            <person name="Reed L.K."/>
            <person name="Reenan R."/>
            <person name="Reily A."/>
            <person name="Remington K.A."/>
            <person name="Rieger T.T."/>
            <person name="Ritchie M.G."/>
            <person name="Robin C."/>
            <person name="Rogers Y.H."/>
            <person name="Rohde C."/>
            <person name="Rozas J."/>
            <person name="Rubenfield M.J."/>
            <person name="Ruiz A."/>
            <person name="Russo S."/>
            <person name="Salzberg S.L."/>
            <person name="Sanchez-Gracia A."/>
            <person name="Saranga D.J."/>
            <person name="Sato H."/>
            <person name="Schaeffer S.W."/>
            <person name="Schatz M.C."/>
            <person name="Schlenke T."/>
            <person name="Schwartz R."/>
            <person name="Segarra C."/>
            <person name="Singh R.S."/>
            <person name="Sirot L."/>
            <person name="Sirota M."/>
            <person name="Sisneros N.B."/>
            <person name="Smith C.D."/>
            <person name="Smith T.F."/>
            <person name="Spieth J."/>
            <person name="Stage D.E."/>
            <person name="Stark A."/>
            <person name="Stephan W."/>
            <person name="Strausberg R.L."/>
            <person name="Strempel S."/>
            <person name="Sturgill D."/>
            <person name="Sutton G."/>
            <person name="Sutton G.G."/>
            <person name="Tao W."/>
            <person name="Teichmann S."/>
            <person name="Tobari Y.N."/>
            <person name="Tomimura Y."/>
            <person name="Tsolas J.M."/>
            <person name="Valente V.L."/>
            <person name="Venter E."/>
            <person name="Venter J.C."/>
            <person name="Vicario S."/>
            <person name="Vieira F.G."/>
            <person name="Vilella A.J."/>
            <person name="Villasante A."/>
            <person name="Walenz B."/>
            <person name="Wang J."/>
            <person name="Wasserman M."/>
            <person name="Watts T."/>
            <person name="Wilson D."/>
            <person name="Wilson R.K."/>
            <person name="Wing R.A."/>
            <person name="Wolfner M.F."/>
            <person name="Wong A."/>
            <person name="Wong G.K."/>
            <person name="Wu C.I."/>
            <person name="Wu G."/>
            <person name="Yamamoto D."/>
            <person name="Yang H.P."/>
            <person name="Yang S.P."/>
            <person name="Yorke J.A."/>
            <person name="Yoshida K."/>
            <person name="Zdobnov E."/>
            <person name="Zhang P."/>
            <person name="Zhang Y."/>
            <person name="Zimin A.V."/>
            <person name="Baldwin J."/>
            <person name="Abdouelleil A."/>
            <person name="Abdulkadir J."/>
            <person name="Abebe A."/>
            <person name="Abera B."/>
            <person name="Abreu J."/>
            <person name="Acer S.C."/>
            <person name="Aftuck L."/>
            <person name="Alexander A."/>
            <person name="An P."/>
            <person name="Anderson E."/>
            <person name="Anderson S."/>
            <person name="Arachi H."/>
            <person name="Azer M."/>
            <person name="Bachantsang P."/>
            <person name="Barry A."/>
            <person name="Bayul T."/>
            <person name="Berlin A."/>
            <person name="Bessette D."/>
            <person name="Bloom T."/>
            <person name="Blye J."/>
            <person name="Boguslavskiy L."/>
            <person name="Bonnet C."/>
            <person name="Boukhgalter B."/>
            <person name="Bourzgui I."/>
            <person name="Brown A."/>
            <person name="Cahill P."/>
            <person name="Channer S."/>
            <person name="Cheshatsang Y."/>
            <person name="Chuda L."/>
            <person name="Citroen M."/>
            <person name="Collymore A."/>
            <person name="Cooke P."/>
            <person name="Costello M."/>
            <person name="D'Aco K."/>
            <person name="Daza R."/>
            <person name="De Haan G."/>
            <person name="DeGray S."/>
            <person name="DeMaso C."/>
            <person name="Dhargay N."/>
            <person name="Dooley K."/>
            <person name="Dooley E."/>
            <person name="Doricent M."/>
            <person name="Dorje P."/>
            <person name="Dorjee K."/>
            <person name="Dupes A."/>
            <person name="Elong R."/>
            <person name="Falk J."/>
            <person name="Farina A."/>
            <person name="Faro S."/>
            <person name="Ferguson D."/>
            <person name="Fisher S."/>
            <person name="Foley C.D."/>
            <person name="Franke A."/>
            <person name="Friedrich D."/>
            <person name="Gadbois L."/>
            <person name="Gearin G."/>
            <person name="Gearin C.R."/>
            <person name="Giannoukos G."/>
            <person name="Goode T."/>
            <person name="Graham J."/>
            <person name="Grandbois E."/>
            <person name="Grewal S."/>
            <person name="Gyaltsen K."/>
            <person name="Hafez N."/>
            <person name="Hagos B."/>
            <person name="Hall J."/>
            <person name="Henson C."/>
            <person name="Hollinger A."/>
            <person name="Honan T."/>
            <person name="Huard M.D."/>
            <person name="Hughes L."/>
            <person name="Hurhula B."/>
            <person name="Husby M.E."/>
            <person name="Kamat A."/>
            <person name="Kanga B."/>
            <person name="Kashin S."/>
            <person name="Khazanovich D."/>
            <person name="Kisner P."/>
            <person name="Lance K."/>
            <person name="Lara M."/>
            <person name="Lee W."/>
            <person name="Lennon N."/>
            <person name="Letendre F."/>
            <person name="LeVine R."/>
            <person name="Lipovsky A."/>
            <person name="Liu X."/>
            <person name="Liu J."/>
            <person name="Liu S."/>
            <person name="Lokyitsang T."/>
            <person name="Lokyitsang Y."/>
            <person name="Lubonja R."/>
            <person name="Lui A."/>
            <person name="MacDonald P."/>
            <person name="Magnisalis V."/>
            <person name="Maru K."/>
            <person name="Matthews C."/>
            <person name="McCusker W."/>
            <person name="McDonough S."/>
            <person name="Mehta T."/>
            <person name="Meldrim J."/>
            <person name="Meneus L."/>
            <person name="Mihai O."/>
            <person name="Mihalev A."/>
            <person name="Mihova T."/>
            <person name="Mittelman R."/>
            <person name="Mlenga V."/>
            <person name="Montmayeur A."/>
            <person name="Mulrain L."/>
            <person name="Navidi A."/>
            <person name="Naylor J."/>
            <person name="Negash T."/>
            <person name="Nguyen T."/>
            <person name="Nguyen N."/>
            <person name="Nicol R."/>
            <person name="Norbu C."/>
            <person name="Norbu N."/>
            <person name="Novod N."/>
            <person name="O'Neill B."/>
            <person name="Osman S."/>
            <person name="Markiewicz E."/>
            <person name="Oyono O.L."/>
            <person name="Patti C."/>
            <person name="Phunkhang P."/>
            <person name="Pierre F."/>
            <person name="Priest M."/>
            <person name="Raghuraman S."/>
            <person name="Rege F."/>
            <person name="Reyes R."/>
            <person name="Rise C."/>
            <person name="Rogov P."/>
            <person name="Ross K."/>
            <person name="Ryan E."/>
            <person name="Settipalli S."/>
            <person name="Shea T."/>
            <person name="Sherpa N."/>
            <person name="Shi L."/>
            <person name="Shih D."/>
            <person name="Sparrow T."/>
            <person name="Spaulding J."/>
            <person name="Stalker J."/>
            <person name="Stange-Thomann N."/>
            <person name="Stavropoulos S."/>
            <person name="Stone C."/>
            <person name="Strader C."/>
            <person name="Tesfaye S."/>
            <person name="Thomson T."/>
            <person name="Thoulutsang Y."/>
            <person name="Thoulutsang D."/>
            <person name="Topham K."/>
            <person name="Topping I."/>
            <person name="Tsamla T."/>
            <person name="Vassiliev H."/>
            <person name="Vo A."/>
            <person name="Wangchuk T."/>
            <person name="Wangdi T."/>
            <person name="Weiand M."/>
            <person name="Wilkinson J."/>
            <person name="Wilson A."/>
            <person name="Yadav S."/>
            <person name="Young G."/>
            <person name="Yu Q."/>
            <person name="Zembek L."/>
            <person name="Zhong D."/>
            <person name="Zimmer A."/>
            <person name="Zwirko Z."/>
            <person name="Jaffe D.B."/>
            <person name="Alvarez P."/>
            <person name="Brockman W."/>
            <person name="Butler J."/>
            <person name="Chin C."/>
            <person name="Gnerre S."/>
            <person name="Grabherr M."/>
            <person name="Kleber M."/>
            <person name="Mauceli E."/>
            <person name="MacCallum I."/>
        </authorList>
    </citation>
    <scope>NUCLEOTIDE SEQUENCE [LARGE SCALE GENOMIC DNA]</scope>
    <source>
        <strain evidence="3">Rob3c</strain>
        <strain evidence="4">Rob3c / Tucson 14021-0248.25</strain>
    </source>
</reference>
<reference evidence="3" key="2">
    <citation type="submission" date="2008-06" db="EMBL/GenBank/DDBJ databases">
        <authorList>
            <consortium name="FlyBase"/>
        </authorList>
    </citation>
    <scope>NUCLEOTIDE SEQUENCE</scope>
    <source>
        <strain evidence="3">Rob3c</strain>
    </source>
</reference>
<accession>B4ILR5</accession>
<dbReference type="HOGENOM" id="CLU_2576404_0_0_1"/>
<evidence type="ECO:0000256" key="1">
    <source>
        <dbReference type="SAM" id="MobiDB-lite"/>
    </source>
</evidence>
<gene>
    <name evidence="3" type="primary">Dsec\GM10097</name>
    <name evidence="2" type="synonym">Dsec\GM19746</name>
    <name evidence="3" type="ORF">Dsec_GM10097</name>
    <name evidence="2" type="ORF">Dsec_GM19746</name>
    <name evidence="3" type="ORF">GM10097</name>
    <name evidence="3" type="ORF">GM19746</name>
</gene>
<dbReference type="AlphaFoldDB" id="B4ILR5"/>
<evidence type="ECO:0000313" key="2">
    <source>
        <dbReference type="EMBL" id="EDW52694.1"/>
    </source>
</evidence>
<protein>
    <submittedName>
        <fullName evidence="3">GM10097</fullName>
    </submittedName>
    <submittedName>
        <fullName evidence="2">GM19746</fullName>
    </submittedName>
</protein>
<organism evidence="4">
    <name type="scientific">Drosophila sechellia</name>
    <name type="common">Fruit fly</name>
    <dbReference type="NCBI Taxonomy" id="7238"/>
    <lineage>
        <taxon>Eukaryota</taxon>
        <taxon>Metazoa</taxon>
        <taxon>Ecdysozoa</taxon>
        <taxon>Arthropoda</taxon>
        <taxon>Hexapoda</taxon>
        <taxon>Insecta</taxon>
        <taxon>Pterygota</taxon>
        <taxon>Neoptera</taxon>
        <taxon>Endopterygota</taxon>
        <taxon>Diptera</taxon>
        <taxon>Brachycera</taxon>
        <taxon>Muscomorpha</taxon>
        <taxon>Ephydroidea</taxon>
        <taxon>Drosophilidae</taxon>
        <taxon>Drosophila</taxon>
        <taxon>Sophophora</taxon>
    </lineage>
</organism>
<feature type="compositionally biased region" description="Polar residues" evidence="1">
    <location>
        <begin position="26"/>
        <end position="38"/>
    </location>
</feature>
<dbReference type="Proteomes" id="UP000001292">
    <property type="component" value="Unassembled WGS sequence"/>
</dbReference>
<evidence type="ECO:0000313" key="4">
    <source>
        <dbReference type="Proteomes" id="UP000001292"/>
    </source>
</evidence>
<feature type="region of interest" description="Disordered" evidence="1">
    <location>
        <begin position="1"/>
        <end position="42"/>
    </location>
</feature>
<evidence type="ECO:0000313" key="3">
    <source>
        <dbReference type="EMBL" id="EDW54779.1"/>
    </source>
</evidence>
<proteinExistence type="predicted"/>
<sequence length="81" mass="8207">MAPQVGPGGMVKPPYVMPPPPLRGCGSTSGQGPLSYSQKLPPIPDRKCSNSLAAVASLASTPLFQSGPAAPIKQPPVDTVL</sequence>
<dbReference type="EMBL" id="CH480884">
    <property type="protein sequence ID" value="EDW54779.1"/>
    <property type="molecule type" value="Genomic_DNA"/>
</dbReference>
<keyword evidence="4" id="KW-1185">Reference proteome</keyword>
<dbReference type="EMBL" id="CH481197">
    <property type="protein sequence ID" value="EDW52694.1"/>
    <property type="molecule type" value="Genomic_DNA"/>
</dbReference>